<accession>A0A9W6EZ66</accession>
<dbReference type="Pfam" id="PF10497">
    <property type="entry name" value="zf-4CXXC_R1"/>
    <property type="match status" value="1"/>
</dbReference>
<feature type="compositionally biased region" description="Gly residues" evidence="10">
    <location>
        <begin position="358"/>
        <end position="367"/>
    </location>
</feature>
<name>A0A9W6EZ66_9CHLO</name>
<feature type="region of interest" description="Disordered" evidence="10">
    <location>
        <begin position="107"/>
        <end position="127"/>
    </location>
</feature>
<keyword evidence="13" id="KW-1185">Reference proteome</keyword>
<evidence type="ECO:0000256" key="10">
    <source>
        <dbReference type="SAM" id="MobiDB-lite"/>
    </source>
</evidence>
<comment type="subcellular location">
    <subcellularLocation>
        <location evidence="2">Cytoplasm</location>
    </subcellularLocation>
    <subcellularLocation>
        <location evidence="1">Nucleus</location>
    </subcellularLocation>
</comment>
<protein>
    <recommendedName>
        <fullName evidence="11">Zinc-finger domain-containing protein</fullName>
    </recommendedName>
</protein>
<keyword evidence="8" id="KW-0804">Transcription</keyword>
<feature type="region of interest" description="Disordered" evidence="10">
    <location>
        <begin position="55"/>
        <end position="91"/>
    </location>
</feature>
<evidence type="ECO:0000313" key="12">
    <source>
        <dbReference type="EMBL" id="GLC49801.1"/>
    </source>
</evidence>
<dbReference type="Proteomes" id="UP001165080">
    <property type="component" value="Unassembled WGS sequence"/>
</dbReference>
<gene>
    <name evidence="12" type="primary">PLEST008922</name>
    <name evidence="12" type="ORF">PLESTB_000310100</name>
</gene>
<proteinExistence type="predicted"/>
<evidence type="ECO:0000256" key="4">
    <source>
        <dbReference type="ARBA" id="ARBA00022499"/>
    </source>
</evidence>
<reference evidence="12 13" key="1">
    <citation type="journal article" date="2023" name="Commun. Biol.">
        <title>Reorganization of the ancestral sex-determining regions during the evolution of trioecy in Pleodorina starrii.</title>
        <authorList>
            <person name="Takahashi K."/>
            <person name="Suzuki S."/>
            <person name="Kawai-Toyooka H."/>
            <person name="Yamamoto K."/>
            <person name="Hamaji T."/>
            <person name="Ootsuki R."/>
            <person name="Yamaguchi H."/>
            <person name="Kawachi M."/>
            <person name="Higashiyama T."/>
            <person name="Nozaki H."/>
        </authorList>
    </citation>
    <scope>NUCLEOTIDE SEQUENCE [LARGE SCALE GENOMIC DNA]</scope>
    <source>
        <strain evidence="12 13">NIES-4479</strain>
    </source>
</reference>
<keyword evidence="3" id="KW-0963">Cytoplasm</keyword>
<feature type="compositionally biased region" description="Low complexity" evidence="10">
    <location>
        <begin position="64"/>
        <end position="74"/>
    </location>
</feature>
<evidence type="ECO:0000256" key="2">
    <source>
        <dbReference type="ARBA" id="ARBA00004496"/>
    </source>
</evidence>
<keyword evidence="5" id="KW-0597">Phosphoprotein</keyword>
<keyword evidence="7" id="KW-0805">Transcription regulation</keyword>
<feature type="domain" description="Zinc-finger" evidence="11">
    <location>
        <begin position="171"/>
        <end position="295"/>
    </location>
</feature>
<evidence type="ECO:0000259" key="11">
    <source>
        <dbReference type="Pfam" id="PF10497"/>
    </source>
</evidence>
<dbReference type="GO" id="GO:0005737">
    <property type="term" value="C:cytoplasm"/>
    <property type="evidence" value="ECO:0007669"/>
    <property type="project" value="UniProtKB-SubCell"/>
</dbReference>
<organism evidence="12 13">
    <name type="scientific">Pleodorina starrii</name>
    <dbReference type="NCBI Taxonomy" id="330485"/>
    <lineage>
        <taxon>Eukaryota</taxon>
        <taxon>Viridiplantae</taxon>
        <taxon>Chlorophyta</taxon>
        <taxon>core chlorophytes</taxon>
        <taxon>Chlorophyceae</taxon>
        <taxon>CS clade</taxon>
        <taxon>Chlamydomonadales</taxon>
        <taxon>Volvocaceae</taxon>
        <taxon>Pleodorina</taxon>
    </lineage>
</organism>
<dbReference type="GO" id="GO:0005634">
    <property type="term" value="C:nucleus"/>
    <property type="evidence" value="ECO:0007669"/>
    <property type="project" value="UniProtKB-SubCell"/>
</dbReference>
<evidence type="ECO:0000256" key="3">
    <source>
        <dbReference type="ARBA" id="ARBA00022490"/>
    </source>
</evidence>
<evidence type="ECO:0000256" key="7">
    <source>
        <dbReference type="ARBA" id="ARBA00023015"/>
    </source>
</evidence>
<dbReference type="PANTHER" id="PTHR31169:SF15">
    <property type="entry name" value="EXPRESSED PROTEIN"/>
    <property type="match status" value="1"/>
</dbReference>
<dbReference type="AlphaFoldDB" id="A0A9W6EZ66"/>
<keyword evidence="4" id="KW-1017">Isopeptide bond</keyword>
<dbReference type="InterPro" id="IPR040221">
    <property type="entry name" value="CDCA7/CDA7L"/>
</dbReference>
<evidence type="ECO:0000313" key="13">
    <source>
        <dbReference type="Proteomes" id="UP001165080"/>
    </source>
</evidence>
<evidence type="ECO:0000256" key="8">
    <source>
        <dbReference type="ARBA" id="ARBA00023163"/>
    </source>
</evidence>
<dbReference type="PANTHER" id="PTHR31169">
    <property type="entry name" value="OS05G0300700 PROTEIN"/>
    <property type="match status" value="1"/>
</dbReference>
<dbReference type="EMBL" id="BRXU01000003">
    <property type="protein sequence ID" value="GLC49801.1"/>
    <property type="molecule type" value="Genomic_DNA"/>
</dbReference>
<feature type="compositionally biased region" description="Basic residues" evidence="10">
    <location>
        <begin position="421"/>
        <end position="431"/>
    </location>
</feature>
<feature type="compositionally biased region" description="Basic and acidic residues" evidence="10">
    <location>
        <begin position="302"/>
        <end position="324"/>
    </location>
</feature>
<keyword evidence="6" id="KW-0832">Ubl conjugation</keyword>
<evidence type="ECO:0000256" key="6">
    <source>
        <dbReference type="ARBA" id="ARBA00022843"/>
    </source>
</evidence>
<feature type="compositionally biased region" description="Low complexity" evidence="10">
    <location>
        <begin position="396"/>
        <end position="411"/>
    </location>
</feature>
<sequence length="431" mass="43957">MDAAVAIKGAAVQNADAPDIDAERRERMARNAAALEAMGVLTAATKVREAVAADRAQKAQQLRGGATAGPAKGPGVRKPRVRVPPQAPRRSHRIACKPAPAMVELDDDGNPVRCGGGGGRGGGEDEGEDGGGLLDLMACGAAAAEDDGLDEQRRIALEAQRCSFKARGVLDKNLGLSCHFCRQKTLCTEPGCPRCGARDGSAACIGKTSCAGCHSATGIFCRSCLRTRYGQDLDAVRSDPGWRCPHCYEKEHGDWREHGWFCNSSVCMRGRGMLPTGIAIHEALEKGHASVAHMLQAATREWAKKQQAKERKTEEAEEAGKEGEEGGGAAGAGAARAGPGARKRAAAAAVGDPQQATDGGGSSSGSGEGEEEEAAELLGAGGGPSVPDKEEGAGGPAAAVAAVELGSPGRAASGGGGGGGRLRRSCRVKPS</sequence>
<comment type="caution">
    <text evidence="12">The sequence shown here is derived from an EMBL/GenBank/DDBJ whole genome shotgun (WGS) entry which is preliminary data.</text>
</comment>
<feature type="region of interest" description="Disordered" evidence="10">
    <location>
        <begin position="302"/>
        <end position="431"/>
    </location>
</feature>
<keyword evidence="9" id="KW-0539">Nucleus</keyword>
<dbReference type="InterPro" id="IPR018866">
    <property type="entry name" value="Znf-4CXXC_R1"/>
</dbReference>
<dbReference type="GO" id="GO:0006355">
    <property type="term" value="P:regulation of DNA-templated transcription"/>
    <property type="evidence" value="ECO:0007669"/>
    <property type="project" value="InterPro"/>
</dbReference>
<evidence type="ECO:0000256" key="5">
    <source>
        <dbReference type="ARBA" id="ARBA00022553"/>
    </source>
</evidence>
<evidence type="ECO:0000256" key="1">
    <source>
        <dbReference type="ARBA" id="ARBA00004123"/>
    </source>
</evidence>
<evidence type="ECO:0000256" key="9">
    <source>
        <dbReference type="ARBA" id="ARBA00023242"/>
    </source>
</evidence>